<keyword evidence="3" id="KW-1185">Reference proteome</keyword>
<dbReference type="Gene3D" id="3.30.420.40">
    <property type="match status" value="2"/>
</dbReference>
<comment type="caution">
    <text evidence="2">The sequence shown here is derived from an EMBL/GenBank/DDBJ whole genome shotgun (WGS) entry which is preliminary data.</text>
</comment>
<dbReference type="RefSeq" id="WP_123257025.1">
    <property type="nucleotide sequence ID" value="NZ_RBED01000148.1"/>
</dbReference>
<dbReference type="SUPFAM" id="SSF53067">
    <property type="entry name" value="Actin-like ATPase domain"/>
    <property type="match status" value="1"/>
</dbReference>
<dbReference type="InterPro" id="IPR036388">
    <property type="entry name" value="WH-like_DNA-bd_sf"/>
</dbReference>
<proteinExistence type="inferred from homology"/>
<dbReference type="InterPro" id="IPR036390">
    <property type="entry name" value="WH_DNA-bd_sf"/>
</dbReference>
<dbReference type="Proteomes" id="UP000273807">
    <property type="component" value="Unassembled WGS sequence"/>
</dbReference>
<dbReference type="PANTHER" id="PTHR18964:SF149">
    <property type="entry name" value="BIFUNCTIONAL UDP-N-ACETYLGLUCOSAMINE 2-EPIMERASE_N-ACETYLMANNOSAMINE KINASE"/>
    <property type="match status" value="1"/>
</dbReference>
<dbReference type="AlphaFoldDB" id="A0A3N0BK29"/>
<sequence length="418" mass="43066">MSPTVEEVNIVLPQTVVAATPQLLRRVNAQAVLGHVRSTDVATGTELMALTGLTRASVIAVCEDLIRRGWIRELDGARMELPATVSPESPRKGRPARRFELNPAAGVVLGLDIGAATTTAAVADLRGNVIGRASGRFRTTDIPAKERIRVVDAACRQALEAAGTDPGQVLAAGAGIAAPVDRDGNVLVTQHFWSLFDVGLRTALKELHGWTVLLENDANLAALGERWRGSGAGVDDLVVLLAGERLGAGVIECGRLLHGRAGAAGEMGYLDLVEGVGSSDGIASLARQWSAEGAAAGRSGAGGHPASARRVFEDAAAGDPAALGILDRIAERMARVIATVSGFANPEQVVIGGAVANSAGALLPGITALLPRFTATPPRVTVSPLGDAIVTVGAIRHALDYVEANALELALPGRTGQR</sequence>
<dbReference type="InterPro" id="IPR000600">
    <property type="entry name" value="ROK"/>
</dbReference>
<evidence type="ECO:0000256" key="1">
    <source>
        <dbReference type="ARBA" id="ARBA00006479"/>
    </source>
</evidence>
<dbReference type="SUPFAM" id="SSF46785">
    <property type="entry name" value="Winged helix' DNA-binding domain"/>
    <property type="match status" value="1"/>
</dbReference>
<dbReference type="EMBL" id="RBED01000148">
    <property type="protein sequence ID" value="RNL48791.1"/>
    <property type="molecule type" value="Genomic_DNA"/>
</dbReference>
<evidence type="ECO:0000313" key="3">
    <source>
        <dbReference type="Proteomes" id="UP000273807"/>
    </source>
</evidence>
<reference evidence="2 3" key="1">
    <citation type="submission" date="2018-10" db="EMBL/GenBank/DDBJ databases">
        <title>Genome sequencing of Arthrobacter oryzae TNB02.</title>
        <authorList>
            <person name="Cho Y.-J."/>
            <person name="Cho A."/>
            <person name="Kim O.-S."/>
        </authorList>
    </citation>
    <scope>NUCLEOTIDE SEQUENCE [LARGE SCALE GENOMIC DNA]</scope>
    <source>
        <strain evidence="2 3">TNB02</strain>
    </source>
</reference>
<dbReference type="OrthoDB" id="37575at2"/>
<name>A0A3N0BK29_9MICC</name>
<gene>
    <name evidence="2" type="ORF">D7003_19310</name>
</gene>
<accession>A0A3N0BK29</accession>
<comment type="similarity">
    <text evidence="1">Belongs to the ROK (NagC/XylR) family.</text>
</comment>
<evidence type="ECO:0000313" key="2">
    <source>
        <dbReference type="EMBL" id="RNL48791.1"/>
    </source>
</evidence>
<dbReference type="Gene3D" id="1.10.10.10">
    <property type="entry name" value="Winged helix-like DNA-binding domain superfamily/Winged helix DNA-binding domain"/>
    <property type="match status" value="1"/>
</dbReference>
<dbReference type="InterPro" id="IPR043129">
    <property type="entry name" value="ATPase_NBD"/>
</dbReference>
<dbReference type="PANTHER" id="PTHR18964">
    <property type="entry name" value="ROK (REPRESSOR, ORF, KINASE) FAMILY"/>
    <property type="match status" value="1"/>
</dbReference>
<protein>
    <submittedName>
        <fullName evidence="2">ROK family protein</fullName>
    </submittedName>
</protein>
<dbReference type="Pfam" id="PF00480">
    <property type="entry name" value="ROK"/>
    <property type="match status" value="1"/>
</dbReference>
<organism evidence="2 3">
    <name type="scientific">Arthrobacter oryzae</name>
    <dbReference type="NCBI Taxonomy" id="409290"/>
    <lineage>
        <taxon>Bacteria</taxon>
        <taxon>Bacillati</taxon>
        <taxon>Actinomycetota</taxon>
        <taxon>Actinomycetes</taxon>
        <taxon>Micrococcales</taxon>
        <taxon>Micrococcaceae</taxon>
        <taxon>Arthrobacter</taxon>
    </lineage>
</organism>